<gene>
    <name evidence="1" type="ORF">MAM1_0135d06262</name>
</gene>
<reference evidence="1" key="1">
    <citation type="submission" date="2014-09" db="EMBL/GenBank/DDBJ databases">
        <title>Draft genome sequence of an oleaginous Mucoromycotina fungus Mucor ambiguus NBRC6742.</title>
        <authorList>
            <person name="Takeda I."/>
            <person name="Yamane N."/>
            <person name="Morita T."/>
            <person name="Tamano K."/>
            <person name="Machida M."/>
            <person name="Baker S."/>
            <person name="Koike H."/>
        </authorList>
    </citation>
    <scope>NUCLEOTIDE SEQUENCE</scope>
    <source>
        <strain evidence="1">NBRC 6742</strain>
    </source>
</reference>
<accession>A0A0C9MTQ3</accession>
<dbReference type="STRING" id="91626.A0A0C9MTQ3"/>
<proteinExistence type="predicted"/>
<dbReference type="Proteomes" id="UP000053815">
    <property type="component" value="Unassembled WGS sequence"/>
</dbReference>
<name>A0A0C9MTQ3_9FUNG</name>
<organism evidence="1">
    <name type="scientific">Mucor ambiguus</name>
    <dbReference type="NCBI Taxonomy" id="91626"/>
    <lineage>
        <taxon>Eukaryota</taxon>
        <taxon>Fungi</taxon>
        <taxon>Fungi incertae sedis</taxon>
        <taxon>Mucoromycota</taxon>
        <taxon>Mucoromycotina</taxon>
        <taxon>Mucoromycetes</taxon>
        <taxon>Mucorales</taxon>
        <taxon>Mucorineae</taxon>
        <taxon>Mucoraceae</taxon>
        <taxon>Mucor</taxon>
    </lineage>
</organism>
<keyword evidence="2" id="KW-1185">Reference proteome</keyword>
<evidence type="ECO:0000313" key="2">
    <source>
        <dbReference type="Proteomes" id="UP000053815"/>
    </source>
</evidence>
<dbReference type="EMBL" id="DF836424">
    <property type="protein sequence ID" value="GAN06772.1"/>
    <property type="molecule type" value="Genomic_DNA"/>
</dbReference>
<sequence>MPRILLIIKPVVMEGVVFHGVEDVSVKIVKDGTAEEIFRDAVRGIMKKLDDTSADLQFFVMDNTLTFNV</sequence>
<protein>
    <submittedName>
        <fullName evidence="1">Uncharacterized protein</fullName>
    </submittedName>
</protein>
<evidence type="ECO:0000313" key="1">
    <source>
        <dbReference type="EMBL" id="GAN06772.1"/>
    </source>
</evidence>
<dbReference type="AlphaFoldDB" id="A0A0C9MTQ3"/>